<dbReference type="AlphaFoldDB" id="A0A7W4YDJ7"/>
<comment type="caution">
    <text evidence="1">The sequence shown here is derived from an EMBL/GenBank/DDBJ whole genome shotgun (WGS) entry which is preliminary data.</text>
</comment>
<evidence type="ECO:0000313" key="1">
    <source>
        <dbReference type="EMBL" id="MBB2925254.1"/>
    </source>
</evidence>
<dbReference type="PRINTS" id="PR00413">
    <property type="entry name" value="HADHALOGNASE"/>
</dbReference>
<accession>A0A7W4YDJ7</accession>
<dbReference type="SFLD" id="SFLDG01129">
    <property type="entry name" value="C1.5:_HAD__Beta-PGM__Phosphata"/>
    <property type="match status" value="1"/>
</dbReference>
<name>A0A7W4YDJ7_9CELL</name>
<dbReference type="SUPFAM" id="SSF56784">
    <property type="entry name" value="HAD-like"/>
    <property type="match status" value="1"/>
</dbReference>
<dbReference type="GO" id="GO:0016787">
    <property type="term" value="F:hydrolase activity"/>
    <property type="evidence" value="ECO:0007669"/>
    <property type="project" value="UniProtKB-KW"/>
</dbReference>
<dbReference type="SFLD" id="SFLDS00003">
    <property type="entry name" value="Haloacid_Dehalogenase"/>
    <property type="match status" value="1"/>
</dbReference>
<sequence>MDGPVLAQPIDSPSPLERAFVARSRAIRHVLFDADGVLQHLPGGWYAAMEPYLGDRAREFLHRTWKEELPTLAGDGDYLPLLAAALVEYRVTTPVEAVFTDVWHNIEVIEETFALVGALRRAGYGVHLGTNQEHHRASHMRAGLGYDDLFDVSCYSYELGVAKPDPGFFTAAARRIGTAPETILFVDDLAKNVEGARTAGLVAEQWDHEQGSDVLIALLAKHGVRITAPRPAD</sequence>
<dbReference type="RefSeq" id="WP_311702441.1">
    <property type="nucleotide sequence ID" value="NZ_JACHVX010000008.1"/>
</dbReference>
<evidence type="ECO:0000313" key="2">
    <source>
        <dbReference type="Proteomes" id="UP000518206"/>
    </source>
</evidence>
<reference evidence="1 2" key="1">
    <citation type="submission" date="2020-08" db="EMBL/GenBank/DDBJ databases">
        <title>The Agave Microbiome: Exploring the role of microbial communities in plant adaptations to desert environments.</title>
        <authorList>
            <person name="Partida-Martinez L.P."/>
        </authorList>
    </citation>
    <scope>NUCLEOTIDE SEQUENCE [LARGE SCALE GENOMIC DNA]</scope>
    <source>
        <strain evidence="1 2">RAS26</strain>
    </source>
</reference>
<organism evidence="1 2">
    <name type="scientific">Cellulomonas cellasea</name>
    <dbReference type="NCBI Taxonomy" id="43670"/>
    <lineage>
        <taxon>Bacteria</taxon>
        <taxon>Bacillati</taxon>
        <taxon>Actinomycetota</taxon>
        <taxon>Actinomycetes</taxon>
        <taxon>Micrococcales</taxon>
        <taxon>Cellulomonadaceae</taxon>
        <taxon>Cellulomonas</taxon>
    </lineage>
</organism>
<dbReference type="PANTHER" id="PTHR43611:SF3">
    <property type="entry name" value="FLAVIN MONONUCLEOTIDE HYDROLASE 1, CHLOROPLATIC"/>
    <property type="match status" value="1"/>
</dbReference>
<dbReference type="InterPro" id="IPR023214">
    <property type="entry name" value="HAD_sf"/>
</dbReference>
<protein>
    <submittedName>
        <fullName evidence="1">Putative hydrolase of the HAD superfamily</fullName>
    </submittedName>
</protein>
<keyword evidence="1" id="KW-0378">Hydrolase</keyword>
<dbReference type="PANTHER" id="PTHR43611">
    <property type="entry name" value="ALPHA-D-GLUCOSE 1-PHOSPHATE PHOSPHATASE"/>
    <property type="match status" value="1"/>
</dbReference>
<dbReference type="InterPro" id="IPR006439">
    <property type="entry name" value="HAD-SF_hydro_IA"/>
</dbReference>
<dbReference type="InterPro" id="IPR036412">
    <property type="entry name" value="HAD-like_sf"/>
</dbReference>
<dbReference type="Proteomes" id="UP000518206">
    <property type="component" value="Unassembled WGS sequence"/>
</dbReference>
<reference evidence="1 2" key="2">
    <citation type="submission" date="2020-08" db="EMBL/GenBank/DDBJ databases">
        <authorList>
            <person name="Partida-Martinez L."/>
            <person name="Huntemann M."/>
            <person name="Clum A."/>
            <person name="Wang J."/>
            <person name="Palaniappan K."/>
            <person name="Ritter S."/>
            <person name="Chen I.-M."/>
            <person name="Stamatis D."/>
            <person name="Reddy T."/>
            <person name="O'Malley R."/>
            <person name="Daum C."/>
            <person name="Shapiro N."/>
            <person name="Ivanova N."/>
            <person name="Kyrpides N."/>
            <person name="Woyke T."/>
        </authorList>
    </citation>
    <scope>NUCLEOTIDE SEQUENCE [LARGE SCALE GENOMIC DNA]</scope>
    <source>
        <strain evidence="1 2">RAS26</strain>
    </source>
</reference>
<proteinExistence type="predicted"/>
<dbReference type="EMBL" id="JACHVX010000008">
    <property type="protein sequence ID" value="MBB2925254.1"/>
    <property type="molecule type" value="Genomic_DNA"/>
</dbReference>
<dbReference type="Pfam" id="PF00702">
    <property type="entry name" value="Hydrolase"/>
    <property type="match status" value="1"/>
</dbReference>
<dbReference type="NCBIfam" id="TIGR01509">
    <property type="entry name" value="HAD-SF-IA-v3"/>
    <property type="match status" value="1"/>
</dbReference>
<dbReference type="Gene3D" id="3.40.50.1000">
    <property type="entry name" value="HAD superfamily/HAD-like"/>
    <property type="match status" value="1"/>
</dbReference>
<gene>
    <name evidence="1" type="ORF">FHR80_004194</name>
</gene>